<evidence type="ECO:0008006" key="3">
    <source>
        <dbReference type="Google" id="ProtNLM"/>
    </source>
</evidence>
<evidence type="ECO:0000313" key="1">
    <source>
        <dbReference type="EMBL" id="PKW16850.1"/>
    </source>
</evidence>
<dbReference type="RefSeq" id="WP_143539618.1">
    <property type="nucleotide sequence ID" value="NZ_CP061007.1"/>
</dbReference>
<dbReference type="Proteomes" id="UP000233786">
    <property type="component" value="Unassembled WGS sequence"/>
</dbReference>
<organism evidence="1 2">
    <name type="scientific">Saccharopolyspora spinosa</name>
    <dbReference type="NCBI Taxonomy" id="60894"/>
    <lineage>
        <taxon>Bacteria</taxon>
        <taxon>Bacillati</taxon>
        <taxon>Actinomycetota</taxon>
        <taxon>Actinomycetes</taxon>
        <taxon>Pseudonocardiales</taxon>
        <taxon>Pseudonocardiaceae</taxon>
        <taxon>Saccharopolyspora</taxon>
    </lineage>
</organism>
<evidence type="ECO:0000313" key="2">
    <source>
        <dbReference type="Proteomes" id="UP000233786"/>
    </source>
</evidence>
<keyword evidence="2" id="KW-1185">Reference proteome</keyword>
<dbReference type="AlphaFoldDB" id="A0A2N3Y1T7"/>
<reference evidence="1" key="1">
    <citation type="submission" date="2017-12" db="EMBL/GenBank/DDBJ databases">
        <title>Sequencing the genomes of 1000 Actinobacteria strains.</title>
        <authorList>
            <person name="Klenk H.-P."/>
        </authorList>
    </citation>
    <scope>NUCLEOTIDE SEQUENCE [LARGE SCALE GENOMIC DNA]</scope>
    <source>
        <strain evidence="1">DSM 44228</strain>
    </source>
</reference>
<sequence length="130" mass="14433">MPDKHGDVALSVRSMDGQYHIRSLPGMNDAWPISHDGLFVGEDNWVAVLCGTQFGPIELRVRKHDTTPEEIDQGWDMSAEWSLDCAEGRLTIQDIYSSDPPKVVDVACHVSVDLPQVCLGSCVTHFRRLG</sequence>
<protein>
    <recommendedName>
        <fullName evidence="3">Immunity protein 21 of polymorphic toxin system</fullName>
    </recommendedName>
</protein>
<name>A0A2N3Y1T7_SACSN</name>
<dbReference type="EMBL" id="PJNB01000001">
    <property type="protein sequence ID" value="PKW16850.1"/>
    <property type="molecule type" value="Genomic_DNA"/>
</dbReference>
<dbReference type="OrthoDB" id="4485313at2"/>
<proteinExistence type="predicted"/>
<comment type="caution">
    <text evidence="1">The sequence shown here is derived from an EMBL/GenBank/DDBJ whole genome shotgun (WGS) entry which is preliminary data.</text>
</comment>
<accession>A0A2N3Y1T7</accession>
<dbReference type="STRING" id="994479.GCA_000194155_07512"/>
<gene>
    <name evidence="1" type="ORF">A8926_4746</name>
</gene>